<accession>A0ABQ5K2H9</accession>
<protein>
    <submittedName>
        <fullName evidence="1">Uncharacterized protein</fullName>
    </submittedName>
</protein>
<dbReference type="EMBL" id="BQXS01012647">
    <property type="protein sequence ID" value="GKT26329.1"/>
    <property type="molecule type" value="Genomic_DNA"/>
</dbReference>
<name>A0ABQ5K2H9_9EUKA</name>
<gene>
    <name evidence="1" type="ORF">ADUPG1_013324</name>
</gene>
<keyword evidence="2" id="KW-1185">Reference proteome</keyword>
<comment type="caution">
    <text evidence="1">The sequence shown here is derived from an EMBL/GenBank/DDBJ whole genome shotgun (WGS) entry which is preliminary data.</text>
</comment>
<sequence length="202" mass="22433">MATKTPPTPLKLAMSDVIVNTSHFTPEIPPHQISHIPQIPTSLLFAGCYGLIRYDLQNHSFTHIPLIVQRRFSSTSSSSISSSSISPGEMVIPSHRLKAVFPVLSPLHSVVTRVCVQIDGEMCLCVIRREINGKMEADIERKGLSGHSYVDVKGDGSLLLPLFTRYTSEKQRTECIAGNACWWENDEFMCVMGDGNVWKCTL</sequence>
<dbReference type="Proteomes" id="UP001057375">
    <property type="component" value="Unassembled WGS sequence"/>
</dbReference>
<proteinExistence type="predicted"/>
<evidence type="ECO:0000313" key="1">
    <source>
        <dbReference type="EMBL" id="GKT26329.1"/>
    </source>
</evidence>
<evidence type="ECO:0000313" key="2">
    <source>
        <dbReference type="Proteomes" id="UP001057375"/>
    </source>
</evidence>
<reference evidence="1" key="1">
    <citation type="submission" date="2022-03" db="EMBL/GenBank/DDBJ databases">
        <title>Draft genome sequence of Aduncisulcus paluster, a free-living microaerophilic Fornicata.</title>
        <authorList>
            <person name="Yuyama I."/>
            <person name="Kume K."/>
            <person name="Tamura T."/>
            <person name="Inagaki Y."/>
            <person name="Hashimoto T."/>
        </authorList>
    </citation>
    <scope>NUCLEOTIDE SEQUENCE</scope>
    <source>
        <strain evidence="1">NY0171</strain>
    </source>
</reference>
<organism evidence="1 2">
    <name type="scientific">Aduncisulcus paluster</name>
    <dbReference type="NCBI Taxonomy" id="2918883"/>
    <lineage>
        <taxon>Eukaryota</taxon>
        <taxon>Metamonada</taxon>
        <taxon>Carpediemonas-like organisms</taxon>
        <taxon>Aduncisulcus</taxon>
    </lineage>
</organism>